<dbReference type="InterPro" id="IPR050482">
    <property type="entry name" value="Sensor_HK_TwoCompSys"/>
</dbReference>
<dbReference type="Gene3D" id="1.20.5.1930">
    <property type="match status" value="1"/>
</dbReference>
<keyword evidence="15" id="KW-1185">Reference proteome</keyword>
<gene>
    <name evidence="14" type="ORF">HDA36_005179</name>
</gene>
<evidence type="ECO:0000256" key="8">
    <source>
        <dbReference type="ARBA" id="ARBA00023012"/>
    </source>
</evidence>
<evidence type="ECO:0000256" key="1">
    <source>
        <dbReference type="ARBA" id="ARBA00000085"/>
    </source>
</evidence>
<evidence type="ECO:0000259" key="11">
    <source>
        <dbReference type="Pfam" id="PF02518"/>
    </source>
</evidence>
<feature type="transmembrane region" description="Helical" evidence="10">
    <location>
        <begin position="54"/>
        <end position="81"/>
    </location>
</feature>
<dbReference type="InterPro" id="IPR003594">
    <property type="entry name" value="HATPase_dom"/>
</dbReference>
<evidence type="ECO:0000259" key="12">
    <source>
        <dbReference type="Pfam" id="PF07730"/>
    </source>
</evidence>
<sequence>MEEHGVGAAVRTAPGTARRTGRSAAEGSGRARPDTVLQALGTRRFLISAWPWRALLHAATTPLSALFFGVPLLVLTLPLYLPAFLVAEARDGLAAAPSAGTVPALLASGAVLMAVFGPLLALPAGRLERFRLRLVDGRDPGTGHRPPAEPGLWAWLRRRYTEAATWAELGLLVLTTALFAPLSLGLAMLGVVAAIMLSAPLLASEQVPLTIGPVQSETAAEAVPMMPVGVLMLVAVVYAAGGLAGAHGALARALLRDRGTAELRAELTEVTRSRARLVDAFESERRRIERDLHDGAQQRLVALSMQLGLARLDLPADSPAAQSVAEAQEQAKRAIAELRELIRGIHPQVLTDRGLAAALPELADRSPVPVEVAAVPDERFPDHIEGTAYFVVSEALANVAKHSGATRAEVAARREGGALVVDVTDDGRGGADPADGTGLTGLADRVAVMDGRMLLSSPPGGPTVLRVELPCQ</sequence>
<evidence type="ECO:0000313" key="14">
    <source>
        <dbReference type="EMBL" id="MBB5435095.1"/>
    </source>
</evidence>
<dbReference type="InterPro" id="IPR025828">
    <property type="entry name" value="Put_sensor_dom"/>
</dbReference>
<dbReference type="Pfam" id="PF07730">
    <property type="entry name" value="HisKA_3"/>
    <property type="match status" value="1"/>
</dbReference>
<evidence type="ECO:0000256" key="5">
    <source>
        <dbReference type="ARBA" id="ARBA00022741"/>
    </source>
</evidence>
<keyword evidence="10" id="KW-0812">Transmembrane</keyword>
<feature type="transmembrane region" description="Helical" evidence="10">
    <location>
        <begin position="101"/>
        <end position="122"/>
    </location>
</feature>
<protein>
    <recommendedName>
        <fullName evidence="2">histidine kinase</fullName>
        <ecNumber evidence="2">2.7.13.3</ecNumber>
    </recommendedName>
</protein>
<dbReference type="EC" id="2.7.13.3" evidence="2"/>
<dbReference type="PANTHER" id="PTHR24421:SF10">
    <property type="entry name" value="NITRATE_NITRITE SENSOR PROTEIN NARQ"/>
    <property type="match status" value="1"/>
</dbReference>
<feature type="region of interest" description="Disordered" evidence="9">
    <location>
        <begin position="1"/>
        <end position="30"/>
    </location>
</feature>
<dbReference type="GO" id="GO:0000155">
    <property type="term" value="F:phosphorelay sensor kinase activity"/>
    <property type="evidence" value="ECO:0007669"/>
    <property type="project" value="InterPro"/>
</dbReference>
<dbReference type="GO" id="GO:0046983">
    <property type="term" value="F:protein dimerization activity"/>
    <property type="evidence" value="ECO:0007669"/>
    <property type="project" value="InterPro"/>
</dbReference>
<proteinExistence type="predicted"/>
<evidence type="ECO:0000256" key="3">
    <source>
        <dbReference type="ARBA" id="ARBA00022553"/>
    </source>
</evidence>
<evidence type="ECO:0000313" key="15">
    <source>
        <dbReference type="Proteomes" id="UP000572635"/>
    </source>
</evidence>
<reference evidence="14 15" key="1">
    <citation type="submission" date="2020-08" db="EMBL/GenBank/DDBJ databases">
        <title>Sequencing the genomes of 1000 actinobacteria strains.</title>
        <authorList>
            <person name="Klenk H.-P."/>
        </authorList>
    </citation>
    <scope>NUCLEOTIDE SEQUENCE [LARGE SCALE GENOMIC DNA]</scope>
    <source>
        <strain evidence="14 15">DSM 44551</strain>
    </source>
</reference>
<keyword evidence="8" id="KW-0902">Two-component regulatory system</keyword>
<dbReference type="Pfam" id="PF13796">
    <property type="entry name" value="Sensor"/>
    <property type="match status" value="1"/>
</dbReference>
<dbReference type="PANTHER" id="PTHR24421">
    <property type="entry name" value="NITRATE/NITRITE SENSOR PROTEIN NARX-RELATED"/>
    <property type="match status" value="1"/>
</dbReference>
<dbReference type="InterPro" id="IPR036890">
    <property type="entry name" value="HATPase_C_sf"/>
</dbReference>
<evidence type="ECO:0000256" key="4">
    <source>
        <dbReference type="ARBA" id="ARBA00022679"/>
    </source>
</evidence>
<dbReference type="SUPFAM" id="SSF55874">
    <property type="entry name" value="ATPase domain of HSP90 chaperone/DNA topoisomerase II/histidine kinase"/>
    <property type="match status" value="1"/>
</dbReference>
<dbReference type="CDD" id="cd16917">
    <property type="entry name" value="HATPase_UhpB-NarQ-NarX-like"/>
    <property type="match status" value="1"/>
</dbReference>
<keyword evidence="4" id="KW-0808">Transferase</keyword>
<evidence type="ECO:0000256" key="6">
    <source>
        <dbReference type="ARBA" id="ARBA00022777"/>
    </source>
</evidence>
<evidence type="ECO:0000256" key="2">
    <source>
        <dbReference type="ARBA" id="ARBA00012438"/>
    </source>
</evidence>
<feature type="domain" description="Putative sensor" evidence="13">
    <location>
        <begin position="95"/>
        <end position="255"/>
    </location>
</feature>
<name>A0A7W8QR62_9ACTN</name>
<dbReference type="GO" id="GO:0016020">
    <property type="term" value="C:membrane"/>
    <property type="evidence" value="ECO:0007669"/>
    <property type="project" value="InterPro"/>
</dbReference>
<dbReference type="AlphaFoldDB" id="A0A7W8QR62"/>
<feature type="transmembrane region" description="Helical" evidence="10">
    <location>
        <begin position="166"/>
        <end position="199"/>
    </location>
</feature>
<evidence type="ECO:0000256" key="7">
    <source>
        <dbReference type="ARBA" id="ARBA00022840"/>
    </source>
</evidence>
<keyword evidence="6 14" id="KW-0418">Kinase</keyword>
<evidence type="ECO:0000259" key="13">
    <source>
        <dbReference type="Pfam" id="PF13796"/>
    </source>
</evidence>
<keyword evidence="10" id="KW-1133">Transmembrane helix</keyword>
<feature type="domain" description="Histidine kinase/HSP90-like ATPase" evidence="11">
    <location>
        <begin position="389"/>
        <end position="470"/>
    </location>
</feature>
<dbReference type="Proteomes" id="UP000572635">
    <property type="component" value="Unassembled WGS sequence"/>
</dbReference>
<keyword evidence="7" id="KW-0067">ATP-binding</keyword>
<evidence type="ECO:0000256" key="9">
    <source>
        <dbReference type="SAM" id="MobiDB-lite"/>
    </source>
</evidence>
<accession>A0A7W8QR62</accession>
<keyword evidence="3" id="KW-0597">Phosphoprotein</keyword>
<feature type="domain" description="Signal transduction histidine kinase subgroup 3 dimerisation and phosphoacceptor" evidence="12">
    <location>
        <begin position="284"/>
        <end position="350"/>
    </location>
</feature>
<dbReference type="GO" id="GO:0005524">
    <property type="term" value="F:ATP binding"/>
    <property type="evidence" value="ECO:0007669"/>
    <property type="project" value="UniProtKB-KW"/>
</dbReference>
<feature type="transmembrane region" description="Helical" evidence="10">
    <location>
        <begin position="230"/>
        <end position="255"/>
    </location>
</feature>
<comment type="caution">
    <text evidence="14">The sequence shown here is derived from an EMBL/GenBank/DDBJ whole genome shotgun (WGS) entry which is preliminary data.</text>
</comment>
<dbReference type="Pfam" id="PF02518">
    <property type="entry name" value="HATPase_c"/>
    <property type="match status" value="1"/>
</dbReference>
<dbReference type="InterPro" id="IPR011712">
    <property type="entry name" value="Sig_transdc_His_kin_sub3_dim/P"/>
</dbReference>
<organism evidence="14 15">
    <name type="scientific">Nocardiopsis composta</name>
    <dbReference type="NCBI Taxonomy" id="157465"/>
    <lineage>
        <taxon>Bacteria</taxon>
        <taxon>Bacillati</taxon>
        <taxon>Actinomycetota</taxon>
        <taxon>Actinomycetes</taxon>
        <taxon>Streptosporangiales</taxon>
        <taxon>Nocardiopsidaceae</taxon>
        <taxon>Nocardiopsis</taxon>
    </lineage>
</organism>
<evidence type="ECO:0000256" key="10">
    <source>
        <dbReference type="SAM" id="Phobius"/>
    </source>
</evidence>
<dbReference type="RefSeq" id="WP_376769085.1">
    <property type="nucleotide sequence ID" value="NZ_BAAAJD010000008.1"/>
</dbReference>
<dbReference type="EMBL" id="JACHDB010000001">
    <property type="protein sequence ID" value="MBB5435095.1"/>
    <property type="molecule type" value="Genomic_DNA"/>
</dbReference>
<dbReference type="Gene3D" id="3.30.565.10">
    <property type="entry name" value="Histidine kinase-like ATPase, C-terminal domain"/>
    <property type="match status" value="1"/>
</dbReference>
<comment type="catalytic activity">
    <reaction evidence="1">
        <text>ATP + protein L-histidine = ADP + protein N-phospho-L-histidine.</text>
        <dbReference type="EC" id="2.7.13.3"/>
    </reaction>
</comment>
<keyword evidence="5" id="KW-0547">Nucleotide-binding</keyword>
<keyword evidence="10" id="KW-0472">Membrane</keyword>